<dbReference type="Gramene" id="CDP11285">
    <property type="protein sequence ID" value="CDP11285"/>
    <property type="gene ID" value="GSCOC_T00033430001"/>
</dbReference>
<dbReference type="GO" id="GO:0016151">
    <property type="term" value="F:nickel cation binding"/>
    <property type="evidence" value="ECO:0007669"/>
    <property type="project" value="InterPro"/>
</dbReference>
<evidence type="ECO:0000256" key="2">
    <source>
        <dbReference type="ARBA" id="ARBA00023186"/>
    </source>
</evidence>
<comment type="similarity">
    <text evidence="1">Belongs to the UreD family.</text>
</comment>
<gene>
    <name evidence="3" type="ORF">GSCOC_T00033430001</name>
</gene>
<dbReference type="OMA" id="IGNDALM"/>
<dbReference type="AlphaFoldDB" id="A0A068URY6"/>
<keyword evidence="4" id="KW-1185">Reference proteome</keyword>
<accession>A0A068URY6</accession>
<dbReference type="STRING" id="49390.A0A068URY6"/>
<evidence type="ECO:0000313" key="3">
    <source>
        <dbReference type="EMBL" id="CDP11285.1"/>
    </source>
</evidence>
<dbReference type="Pfam" id="PF01774">
    <property type="entry name" value="UreD"/>
    <property type="match status" value="1"/>
</dbReference>
<keyword evidence="2" id="KW-0143">Chaperone</keyword>
<sequence>METGKLVVERVDGKSTATHCYSKYPLKFIIPNKVGPSQTDAVWIYTITYGGGIVLGDSIKCDISVKSLMLCSILWFLFCARIGSDALLAVIPDPVICFSTAKYSQTQVFKVFPSSSLLIVDWITSGRYGRGEKWDFELYKSTNNIFLEADEPLFLDTILLEQGKYSSIAERM</sequence>
<dbReference type="EMBL" id="HG739137">
    <property type="protein sequence ID" value="CDP11285.1"/>
    <property type="molecule type" value="Genomic_DNA"/>
</dbReference>
<evidence type="ECO:0008006" key="5">
    <source>
        <dbReference type="Google" id="ProtNLM"/>
    </source>
</evidence>
<dbReference type="PANTHER" id="PTHR33643">
    <property type="entry name" value="UREASE ACCESSORY PROTEIN D"/>
    <property type="match status" value="1"/>
</dbReference>
<dbReference type="InterPro" id="IPR002669">
    <property type="entry name" value="UreD"/>
</dbReference>
<evidence type="ECO:0000313" key="4">
    <source>
        <dbReference type="Proteomes" id="UP000295252"/>
    </source>
</evidence>
<dbReference type="Proteomes" id="UP000295252">
    <property type="component" value="Chromosome XI"/>
</dbReference>
<dbReference type="InParanoid" id="A0A068URY6"/>
<organism evidence="3 4">
    <name type="scientific">Coffea canephora</name>
    <name type="common">Robusta coffee</name>
    <dbReference type="NCBI Taxonomy" id="49390"/>
    <lineage>
        <taxon>Eukaryota</taxon>
        <taxon>Viridiplantae</taxon>
        <taxon>Streptophyta</taxon>
        <taxon>Embryophyta</taxon>
        <taxon>Tracheophyta</taxon>
        <taxon>Spermatophyta</taxon>
        <taxon>Magnoliopsida</taxon>
        <taxon>eudicotyledons</taxon>
        <taxon>Gunneridae</taxon>
        <taxon>Pentapetalae</taxon>
        <taxon>asterids</taxon>
        <taxon>lamiids</taxon>
        <taxon>Gentianales</taxon>
        <taxon>Rubiaceae</taxon>
        <taxon>Ixoroideae</taxon>
        <taxon>Gardenieae complex</taxon>
        <taxon>Bertiereae - Coffeeae clade</taxon>
        <taxon>Coffeeae</taxon>
        <taxon>Coffea</taxon>
    </lineage>
</organism>
<protein>
    <recommendedName>
        <fullName evidence="5">Urease accessory protein D</fullName>
    </recommendedName>
</protein>
<name>A0A068URY6_COFCA</name>
<reference evidence="4" key="1">
    <citation type="journal article" date="2014" name="Science">
        <title>The coffee genome provides insight into the convergent evolution of caffeine biosynthesis.</title>
        <authorList>
            <person name="Denoeud F."/>
            <person name="Carretero-Paulet L."/>
            <person name="Dereeper A."/>
            <person name="Droc G."/>
            <person name="Guyot R."/>
            <person name="Pietrella M."/>
            <person name="Zheng C."/>
            <person name="Alberti A."/>
            <person name="Anthony F."/>
            <person name="Aprea G."/>
            <person name="Aury J.M."/>
            <person name="Bento P."/>
            <person name="Bernard M."/>
            <person name="Bocs S."/>
            <person name="Campa C."/>
            <person name="Cenci A."/>
            <person name="Combes M.C."/>
            <person name="Crouzillat D."/>
            <person name="Da Silva C."/>
            <person name="Daddiego L."/>
            <person name="De Bellis F."/>
            <person name="Dussert S."/>
            <person name="Garsmeur O."/>
            <person name="Gayraud T."/>
            <person name="Guignon V."/>
            <person name="Jahn K."/>
            <person name="Jamilloux V."/>
            <person name="Joet T."/>
            <person name="Labadie K."/>
            <person name="Lan T."/>
            <person name="Leclercq J."/>
            <person name="Lepelley M."/>
            <person name="Leroy T."/>
            <person name="Li L.T."/>
            <person name="Librado P."/>
            <person name="Lopez L."/>
            <person name="Munoz A."/>
            <person name="Noel B."/>
            <person name="Pallavicini A."/>
            <person name="Perrotta G."/>
            <person name="Poncet V."/>
            <person name="Pot D."/>
            <person name="Priyono X."/>
            <person name="Rigoreau M."/>
            <person name="Rouard M."/>
            <person name="Rozas J."/>
            <person name="Tranchant-Dubreuil C."/>
            <person name="VanBuren R."/>
            <person name="Zhang Q."/>
            <person name="Andrade A.C."/>
            <person name="Argout X."/>
            <person name="Bertrand B."/>
            <person name="de Kochko A."/>
            <person name="Graziosi G."/>
            <person name="Henry R.J."/>
            <person name="Jayarama X."/>
            <person name="Ming R."/>
            <person name="Nagai C."/>
            <person name="Rounsley S."/>
            <person name="Sankoff D."/>
            <person name="Giuliano G."/>
            <person name="Albert V.A."/>
            <person name="Wincker P."/>
            <person name="Lashermes P."/>
        </authorList>
    </citation>
    <scope>NUCLEOTIDE SEQUENCE [LARGE SCALE GENOMIC DNA]</scope>
    <source>
        <strain evidence="4">cv. DH200-94</strain>
    </source>
</reference>
<evidence type="ECO:0000256" key="1">
    <source>
        <dbReference type="ARBA" id="ARBA00007177"/>
    </source>
</evidence>
<dbReference type="PANTHER" id="PTHR33643:SF1">
    <property type="entry name" value="UREASE ACCESSORY PROTEIN D"/>
    <property type="match status" value="1"/>
</dbReference>
<dbReference type="OrthoDB" id="5550464at2759"/>
<proteinExistence type="inferred from homology"/>
<dbReference type="PhylomeDB" id="A0A068URY6"/>